<dbReference type="Gramene" id="TuG1812G0300003007.01.T01">
    <property type="protein sequence ID" value="TuG1812G0300003007.01.T01.cds369839"/>
    <property type="gene ID" value="TuG1812G0300003007.01"/>
</dbReference>
<evidence type="ECO:0000313" key="3">
    <source>
        <dbReference type="Proteomes" id="UP000015106"/>
    </source>
</evidence>
<organism evidence="2 3">
    <name type="scientific">Triticum urartu</name>
    <name type="common">Red wild einkorn</name>
    <name type="synonym">Crithodium urartu</name>
    <dbReference type="NCBI Taxonomy" id="4572"/>
    <lineage>
        <taxon>Eukaryota</taxon>
        <taxon>Viridiplantae</taxon>
        <taxon>Streptophyta</taxon>
        <taxon>Embryophyta</taxon>
        <taxon>Tracheophyta</taxon>
        <taxon>Spermatophyta</taxon>
        <taxon>Magnoliopsida</taxon>
        <taxon>Liliopsida</taxon>
        <taxon>Poales</taxon>
        <taxon>Poaceae</taxon>
        <taxon>BOP clade</taxon>
        <taxon>Pooideae</taxon>
        <taxon>Triticodae</taxon>
        <taxon>Triticeae</taxon>
        <taxon>Triticinae</taxon>
        <taxon>Triticum</taxon>
    </lineage>
</organism>
<evidence type="ECO:0000313" key="2">
    <source>
        <dbReference type="EnsemblPlants" id="TuG1812G0300003007.01.T01.cds369839"/>
    </source>
</evidence>
<keyword evidence="3" id="KW-1185">Reference proteome</keyword>
<proteinExistence type="predicted"/>
<reference evidence="2" key="2">
    <citation type="submission" date="2018-03" db="EMBL/GenBank/DDBJ databases">
        <title>The Triticum urartu genome reveals the dynamic nature of wheat genome evolution.</title>
        <authorList>
            <person name="Ling H."/>
            <person name="Ma B."/>
            <person name="Shi X."/>
            <person name="Liu H."/>
            <person name="Dong L."/>
            <person name="Sun H."/>
            <person name="Cao Y."/>
            <person name="Gao Q."/>
            <person name="Zheng S."/>
            <person name="Li Y."/>
            <person name="Yu Y."/>
            <person name="Du H."/>
            <person name="Qi M."/>
            <person name="Li Y."/>
            <person name="Yu H."/>
            <person name="Cui Y."/>
            <person name="Wang N."/>
            <person name="Chen C."/>
            <person name="Wu H."/>
            <person name="Zhao Y."/>
            <person name="Zhang J."/>
            <person name="Li Y."/>
            <person name="Zhou W."/>
            <person name="Zhang B."/>
            <person name="Hu W."/>
            <person name="Eijk M."/>
            <person name="Tang J."/>
            <person name="Witsenboer H."/>
            <person name="Zhao S."/>
            <person name="Li Z."/>
            <person name="Zhang A."/>
            <person name="Wang D."/>
            <person name="Liang C."/>
        </authorList>
    </citation>
    <scope>NUCLEOTIDE SEQUENCE [LARGE SCALE GENOMIC DNA]</scope>
    <source>
        <strain evidence="2">cv. G1812</strain>
    </source>
</reference>
<evidence type="ECO:0000256" key="1">
    <source>
        <dbReference type="SAM" id="MobiDB-lite"/>
    </source>
</evidence>
<feature type="compositionally biased region" description="Low complexity" evidence="1">
    <location>
        <begin position="1"/>
        <end position="11"/>
    </location>
</feature>
<name>A0A8R7TWE8_TRIUA</name>
<dbReference type="AlphaFoldDB" id="A0A8R7TWE8"/>
<dbReference type="Proteomes" id="UP000015106">
    <property type="component" value="Chromosome 3"/>
</dbReference>
<reference evidence="3" key="1">
    <citation type="journal article" date="2013" name="Nature">
        <title>Draft genome of the wheat A-genome progenitor Triticum urartu.</title>
        <authorList>
            <person name="Ling H.Q."/>
            <person name="Zhao S."/>
            <person name="Liu D."/>
            <person name="Wang J."/>
            <person name="Sun H."/>
            <person name="Zhang C."/>
            <person name="Fan H."/>
            <person name="Li D."/>
            <person name="Dong L."/>
            <person name="Tao Y."/>
            <person name="Gao C."/>
            <person name="Wu H."/>
            <person name="Li Y."/>
            <person name="Cui Y."/>
            <person name="Guo X."/>
            <person name="Zheng S."/>
            <person name="Wang B."/>
            <person name="Yu K."/>
            <person name="Liang Q."/>
            <person name="Yang W."/>
            <person name="Lou X."/>
            <person name="Chen J."/>
            <person name="Feng M."/>
            <person name="Jian J."/>
            <person name="Zhang X."/>
            <person name="Luo G."/>
            <person name="Jiang Y."/>
            <person name="Liu J."/>
            <person name="Wang Z."/>
            <person name="Sha Y."/>
            <person name="Zhang B."/>
            <person name="Wu H."/>
            <person name="Tang D."/>
            <person name="Shen Q."/>
            <person name="Xue P."/>
            <person name="Zou S."/>
            <person name="Wang X."/>
            <person name="Liu X."/>
            <person name="Wang F."/>
            <person name="Yang Y."/>
            <person name="An X."/>
            <person name="Dong Z."/>
            <person name="Zhang K."/>
            <person name="Zhang X."/>
            <person name="Luo M.C."/>
            <person name="Dvorak J."/>
            <person name="Tong Y."/>
            <person name="Wang J."/>
            <person name="Yang H."/>
            <person name="Li Z."/>
            <person name="Wang D."/>
            <person name="Zhang A."/>
            <person name="Wang J."/>
        </authorList>
    </citation>
    <scope>NUCLEOTIDE SEQUENCE</scope>
    <source>
        <strain evidence="3">cv. G1812</strain>
    </source>
</reference>
<protein>
    <submittedName>
        <fullName evidence="2">Uncharacterized protein</fullName>
    </submittedName>
</protein>
<feature type="region of interest" description="Disordered" evidence="1">
    <location>
        <begin position="67"/>
        <end position="133"/>
    </location>
</feature>
<feature type="compositionally biased region" description="Low complexity" evidence="1">
    <location>
        <begin position="105"/>
        <end position="124"/>
    </location>
</feature>
<accession>A0A8R7TWE8</accession>
<dbReference type="EnsemblPlants" id="TuG1812G0300003007.01.T01">
    <property type="protein sequence ID" value="TuG1812G0300003007.01.T01.cds369839"/>
    <property type="gene ID" value="TuG1812G0300003007.01"/>
</dbReference>
<feature type="compositionally biased region" description="Polar residues" evidence="1">
    <location>
        <begin position="72"/>
        <end position="86"/>
    </location>
</feature>
<sequence length="133" mass="13522">MTSPLSTSTSSEPRGCECGGLRPPTARSVRVMERPSVLRPGKTDTVARVELTPKGLVSVLGAATMASEKKSSSSTVDGALQGNPSTAVAALRSATQKSWSGGGSERTAGAAARATASSSTWSITERADAITRV</sequence>
<feature type="region of interest" description="Disordered" evidence="1">
    <location>
        <begin position="1"/>
        <end position="29"/>
    </location>
</feature>
<reference evidence="2" key="3">
    <citation type="submission" date="2022-06" db="UniProtKB">
        <authorList>
            <consortium name="EnsemblPlants"/>
        </authorList>
    </citation>
    <scope>IDENTIFICATION</scope>
</reference>